<dbReference type="EMBL" id="DUFW01000048">
    <property type="protein sequence ID" value="HIH21603.1"/>
    <property type="molecule type" value="Genomic_DNA"/>
</dbReference>
<name>A0A7J4JUZ5_9ARCH</name>
<proteinExistence type="predicted"/>
<evidence type="ECO:0000313" key="1">
    <source>
        <dbReference type="EMBL" id="HIH21603.1"/>
    </source>
</evidence>
<dbReference type="Proteomes" id="UP000680185">
    <property type="component" value="Unassembled WGS sequence"/>
</dbReference>
<evidence type="ECO:0000313" key="2">
    <source>
        <dbReference type="EMBL" id="MBS3057814.1"/>
    </source>
</evidence>
<dbReference type="Proteomes" id="UP000590964">
    <property type="component" value="Unassembled WGS sequence"/>
</dbReference>
<reference evidence="2" key="3">
    <citation type="submission" date="2021-05" db="EMBL/GenBank/DDBJ databases">
        <title>Protein family content uncovers lineage relationships and bacterial pathway maintenance mechanisms in DPANN archaea.</title>
        <authorList>
            <person name="Castelle C.J."/>
            <person name="Meheust R."/>
            <person name="Jaffe A.L."/>
            <person name="Seitz K."/>
            <person name="Gong X."/>
            <person name="Baker B.J."/>
            <person name="Banfield J.F."/>
        </authorList>
    </citation>
    <scope>NUCLEOTIDE SEQUENCE</scope>
    <source>
        <strain evidence="2">RIFCSPLOWO2_01_FULL_43_13</strain>
    </source>
</reference>
<accession>A0A7J4JUZ5</accession>
<organism evidence="1 3">
    <name type="scientific">Candidatus Iainarchaeum sp</name>
    <dbReference type="NCBI Taxonomy" id="3101447"/>
    <lineage>
        <taxon>Archaea</taxon>
        <taxon>Candidatus Iainarchaeota</taxon>
        <taxon>Candidatus Iainarchaeia</taxon>
        <taxon>Candidatus Iainarchaeales</taxon>
        <taxon>Candidatus Iainarchaeaceae</taxon>
        <taxon>Candidatus Iainarchaeum</taxon>
    </lineage>
</organism>
<sequence>MPAYRKMNPAEIKASRERIQALMGGKKPKEPKIESQQKIAAISERIKLLGGLLEHEIRFNYSQKEITARQKEIAKLQNELTELEGRK</sequence>
<dbReference type="AlphaFoldDB" id="A0A7J4JUZ5"/>
<reference evidence="1" key="1">
    <citation type="journal article" date="2020" name="bioRxiv">
        <title>A rank-normalized archaeal taxonomy based on genome phylogeny resolves widespread incomplete and uneven classifications.</title>
        <authorList>
            <person name="Rinke C."/>
            <person name="Chuvochina M."/>
            <person name="Mussig A.J."/>
            <person name="Chaumeil P.-A."/>
            <person name="Waite D.W."/>
            <person name="Whitman W.B."/>
            <person name="Parks D.H."/>
            <person name="Hugenholtz P."/>
        </authorList>
    </citation>
    <scope>NUCLEOTIDE SEQUENCE</scope>
    <source>
        <strain evidence="1">UBA10191</strain>
    </source>
</reference>
<reference evidence="2" key="2">
    <citation type="submission" date="2021-03" db="EMBL/GenBank/DDBJ databases">
        <authorList>
            <person name="Jaffe A."/>
        </authorList>
    </citation>
    <scope>NUCLEOTIDE SEQUENCE</scope>
    <source>
        <strain evidence="2">RIFCSPLOWO2_01_FULL_43_13</strain>
    </source>
</reference>
<evidence type="ECO:0000313" key="3">
    <source>
        <dbReference type="Proteomes" id="UP000590964"/>
    </source>
</evidence>
<comment type="caution">
    <text evidence="1">The sequence shown here is derived from an EMBL/GenBank/DDBJ whole genome shotgun (WGS) entry which is preliminary data.</text>
</comment>
<dbReference type="EMBL" id="JAGVWB010000002">
    <property type="protein sequence ID" value="MBS3057814.1"/>
    <property type="molecule type" value="Genomic_DNA"/>
</dbReference>
<protein>
    <submittedName>
        <fullName evidence="1">Uncharacterized protein</fullName>
    </submittedName>
</protein>
<gene>
    <name evidence="1" type="ORF">HA222_03005</name>
    <name evidence="2" type="ORF">J4478_00245</name>
</gene>